<reference evidence="3" key="1">
    <citation type="submission" date="2021-11" db="EMBL/GenBank/DDBJ databases">
        <title>Cultivation dependent microbiological survey of springs from the worlds oldest radium mine currently devoted to the extraction of radon-saturated water.</title>
        <authorList>
            <person name="Kapinusova G."/>
            <person name="Smrhova T."/>
            <person name="Strejcek M."/>
            <person name="Suman J."/>
            <person name="Jani K."/>
            <person name="Pajer P."/>
            <person name="Uhlik O."/>
        </authorList>
    </citation>
    <scope>NUCLEOTIDE SEQUENCE [LARGE SCALE GENOMIC DNA]</scope>
    <source>
        <strain evidence="3">J379</strain>
    </source>
</reference>
<sequence length="245" mass="24267">MRAHTKYLLAAAITALLVGAPIAIGAGENQPVNGGARNPAGGSTANYTQETQIIANLSGYGTRQSNKSNNGGGAIYGCRSQPGGTPAGNEPCIRASNLVNGLAFEFANNGGTTVGTITSGNPNAAPFTTNATGVATGLNADQVDGQSASQIVTTAQALNSKGQVSEAGVLANARGITSATRTAAGTYTVTFSSDVSACALNATVVDAANNGDVAIAPNSATVYTVTTRTIGGVVADRAFHITSLC</sequence>
<name>A0ABY5PEF5_9ACTN</name>
<proteinExistence type="predicted"/>
<organism evidence="2 3">
    <name type="scientific">Svornostia abyssi</name>
    <dbReference type="NCBI Taxonomy" id="2898438"/>
    <lineage>
        <taxon>Bacteria</taxon>
        <taxon>Bacillati</taxon>
        <taxon>Actinomycetota</taxon>
        <taxon>Thermoleophilia</taxon>
        <taxon>Solirubrobacterales</taxon>
        <taxon>Baekduiaceae</taxon>
        <taxon>Svornostia</taxon>
    </lineage>
</organism>
<feature type="chain" id="PRO_5045897036" evidence="1">
    <location>
        <begin position="26"/>
        <end position="245"/>
    </location>
</feature>
<dbReference type="RefSeq" id="WP_353863519.1">
    <property type="nucleotide sequence ID" value="NZ_CP088295.1"/>
</dbReference>
<dbReference type="EMBL" id="CP088295">
    <property type="protein sequence ID" value="UUY03002.1"/>
    <property type="molecule type" value="Genomic_DNA"/>
</dbReference>
<feature type="signal peptide" evidence="1">
    <location>
        <begin position="1"/>
        <end position="25"/>
    </location>
</feature>
<evidence type="ECO:0000313" key="2">
    <source>
        <dbReference type="EMBL" id="UUY03002.1"/>
    </source>
</evidence>
<evidence type="ECO:0000313" key="3">
    <source>
        <dbReference type="Proteomes" id="UP001058860"/>
    </source>
</evidence>
<gene>
    <name evidence="2" type="ORF">LRS13_20335</name>
</gene>
<keyword evidence="3" id="KW-1185">Reference proteome</keyword>
<accession>A0ABY5PEF5</accession>
<protein>
    <submittedName>
        <fullName evidence="2">Uncharacterized protein</fullName>
    </submittedName>
</protein>
<evidence type="ECO:0000256" key="1">
    <source>
        <dbReference type="SAM" id="SignalP"/>
    </source>
</evidence>
<keyword evidence="1" id="KW-0732">Signal</keyword>
<dbReference type="Proteomes" id="UP001058860">
    <property type="component" value="Chromosome"/>
</dbReference>